<feature type="compositionally biased region" description="Pro residues" evidence="1">
    <location>
        <begin position="179"/>
        <end position="189"/>
    </location>
</feature>
<feature type="signal peptide" evidence="2">
    <location>
        <begin position="1"/>
        <end position="23"/>
    </location>
</feature>
<evidence type="ECO:0000313" key="3">
    <source>
        <dbReference type="EMBL" id="KAJ4478918.1"/>
    </source>
</evidence>
<comment type="caution">
    <text evidence="3">The sequence shown here is derived from an EMBL/GenBank/DDBJ whole genome shotgun (WGS) entry which is preliminary data.</text>
</comment>
<accession>A0ABQ8V7T4</accession>
<keyword evidence="2" id="KW-0732">Signal</keyword>
<name>A0ABQ8V7T4_9AGAR</name>
<feature type="chain" id="PRO_5045750249" evidence="2">
    <location>
        <begin position="24"/>
        <end position="291"/>
    </location>
</feature>
<evidence type="ECO:0000256" key="1">
    <source>
        <dbReference type="SAM" id="MobiDB-lite"/>
    </source>
</evidence>
<dbReference type="Proteomes" id="UP001150217">
    <property type="component" value="Unassembled WGS sequence"/>
</dbReference>
<feature type="region of interest" description="Disordered" evidence="1">
    <location>
        <begin position="258"/>
        <end position="291"/>
    </location>
</feature>
<gene>
    <name evidence="3" type="ORF">C8R41DRAFT_508850</name>
</gene>
<feature type="compositionally biased region" description="Basic and acidic residues" evidence="1">
    <location>
        <begin position="197"/>
        <end position="217"/>
    </location>
</feature>
<feature type="compositionally biased region" description="Basic and acidic residues" evidence="1">
    <location>
        <begin position="137"/>
        <end position="153"/>
    </location>
</feature>
<proteinExistence type="predicted"/>
<feature type="compositionally biased region" description="Low complexity" evidence="1">
    <location>
        <begin position="72"/>
        <end position="81"/>
    </location>
</feature>
<keyword evidence="4" id="KW-1185">Reference proteome</keyword>
<reference evidence="3" key="1">
    <citation type="submission" date="2022-08" db="EMBL/GenBank/DDBJ databases">
        <title>A Global Phylogenomic Analysis of the Shiitake Genus Lentinula.</title>
        <authorList>
            <consortium name="DOE Joint Genome Institute"/>
            <person name="Sierra-Patev S."/>
            <person name="Min B."/>
            <person name="Naranjo-Ortiz M."/>
            <person name="Looney B."/>
            <person name="Konkel Z."/>
            <person name="Slot J.C."/>
            <person name="Sakamoto Y."/>
            <person name="Steenwyk J.L."/>
            <person name="Rokas A."/>
            <person name="Carro J."/>
            <person name="Camarero S."/>
            <person name="Ferreira P."/>
            <person name="Molpeceres G."/>
            <person name="Ruiz-Duenas F.J."/>
            <person name="Serrano A."/>
            <person name="Henrissat B."/>
            <person name="Drula E."/>
            <person name="Hughes K.W."/>
            <person name="Mata J.L."/>
            <person name="Ishikawa N.K."/>
            <person name="Vargas-Isla R."/>
            <person name="Ushijima S."/>
            <person name="Smith C.A."/>
            <person name="Ahrendt S."/>
            <person name="Andreopoulos W."/>
            <person name="He G."/>
            <person name="Labutti K."/>
            <person name="Lipzen A."/>
            <person name="Ng V."/>
            <person name="Riley R."/>
            <person name="Sandor L."/>
            <person name="Barry K."/>
            <person name="Martinez A.T."/>
            <person name="Xiao Y."/>
            <person name="Gibbons J.G."/>
            <person name="Terashima K."/>
            <person name="Grigoriev I.V."/>
            <person name="Hibbett D.S."/>
        </authorList>
    </citation>
    <scope>NUCLEOTIDE SEQUENCE</scope>
    <source>
        <strain evidence="3">RHP3577 ss4</strain>
    </source>
</reference>
<organism evidence="3 4">
    <name type="scientific">Lentinula lateritia</name>
    <dbReference type="NCBI Taxonomy" id="40482"/>
    <lineage>
        <taxon>Eukaryota</taxon>
        <taxon>Fungi</taxon>
        <taxon>Dikarya</taxon>
        <taxon>Basidiomycota</taxon>
        <taxon>Agaricomycotina</taxon>
        <taxon>Agaricomycetes</taxon>
        <taxon>Agaricomycetidae</taxon>
        <taxon>Agaricales</taxon>
        <taxon>Marasmiineae</taxon>
        <taxon>Omphalotaceae</taxon>
        <taxon>Lentinula</taxon>
    </lineage>
</organism>
<feature type="region of interest" description="Disordered" evidence="1">
    <location>
        <begin position="59"/>
        <end position="230"/>
    </location>
</feature>
<protein>
    <submittedName>
        <fullName evidence="3">Uncharacterized protein</fullName>
    </submittedName>
</protein>
<evidence type="ECO:0000256" key="2">
    <source>
        <dbReference type="SAM" id="SignalP"/>
    </source>
</evidence>
<feature type="compositionally biased region" description="Gly residues" evidence="1">
    <location>
        <begin position="269"/>
        <end position="291"/>
    </location>
</feature>
<evidence type="ECO:0000313" key="4">
    <source>
        <dbReference type="Proteomes" id="UP001150217"/>
    </source>
</evidence>
<dbReference type="EMBL" id="JANVFT010000064">
    <property type="protein sequence ID" value="KAJ4478918.1"/>
    <property type="molecule type" value="Genomic_DNA"/>
</dbReference>
<sequence>MLFQSLVPFVAIALALVANGAPAIDPIFARGNALGYSHIFDARNPSGTRPVLADIYRRKQSNAQKQRKQAARLRNAANAANPQKLKPVVTASPPAETHHVPLTEATLPPHPDGVPGEPHKPEAGAKAVPNPAAPHPDLVKEAEEKKKEEEKKLNPATSTPGGPHTEVKAGEVPAHTGSPAPPGEHPAPPKTMEEEEKEAKEKADREAKEKAANEHPTEPTADTAPKPGKTEALISGLNTVTALANTANTFGSALHPGAASTGLQSGEEASGGSGLGGMGGISGMGGMGGMT</sequence>